<name>A0A2T3AWZ0_AMORE</name>
<dbReference type="AlphaFoldDB" id="A0A2T3AWZ0"/>
<sequence length="174" mass="19614">MSAVNPFCCNGPIPRCFTHILSLIPEDTTYTPLSSSRSANPLITSFLSSTVCCLVYPATTQFEALFLSYFSMVSFQVIVQVTKLVSRNDIHEAVSKRYFVRYGSRCISSGGREILKGKQWKEIAKEEADESLRPPGSGIEIGDGETWIELDGTEKLWCETHRAFFELRVWIKDS</sequence>
<accession>A0A2T3AWZ0</accession>
<dbReference type="Proteomes" id="UP000241818">
    <property type="component" value="Unassembled WGS sequence"/>
</dbReference>
<evidence type="ECO:0000313" key="1">
    <source>
        <dbReference type="EMBL" id="PSS13194.1"/>
    </source>
</evidence>
<evidence type="ECO:0000313" key="2">
    <source>
        <dbReference type="Proteomes" id="UP000241818"/>
    </source>
</evidence>
<reference evidence="1 2" key="1">
    <citation type="journal article" date="2018" name="New Phytol.">
        <title>Comparative genomics and transcriptomics depict ericoid mycorrhizal fungi as versatile saprotrophs and plant mutualists.</title>
        <authorList>
            <person name="Martino E."/>
            <person name="Morin E."/>
            <person name="Grelet G.A."/>
            <person name="Kuo A."/>
            <person name="Kohler A."/>
            <person name="Daghino S."/>
            <person name="Barry K.W."/>
            <person name="Cichocki N."/>
            <person name="Clum A."/>
            <person name="Dockter R.B."/>
            <person name="Hainaut M."/>
            <person name="Kuo R.C."/>
            <person name="LaButti K."/>
            <person name="Lindahl B.D."/>
            <person name="Lindquist E.A."/>
            <person name="Lipzen A."/>
            <person name="Khouja H.R."/>
            <person name="Magnuson J."/>
            <person name="Murat C."/>
            <person name="Ohm R.A."/>
            <person name="Singer S.W."/>
            <person name="Spatafora J.W."/>
            <person name="Wang M."/>
            <person name="Veneault-Fourrey C."/>
            <person name="Henrissat B."/>
            <person name="Grigoriev I.V."/>
            <person name="Martin F.M."/>
            <person name="Perotto S."/>
        </authorList>
    </citation>
    <scope>NUCLEOTIDE SEQUENCE [LARGE SCALE GENOMIC DNA]</scope>
    <source>
        <strain evidence="1 2">ATCC 22711</strain>
    </source>
</reference>
<protein>
    <submittedName>
        <fullName evidence="1">Uncharacterized protein</fullName>
    </submittedName>
</protein>
<dbReference type="GeneID" id="36573508"/>
<dbReference type="RefSeq" id="XP_024719185.1">
    <property type="nucleotide sequence ID" value="XM_024865427.1"/>
</dbReference>
<dbReference type="OrthoDB" id="3468392at2759"/>
<proteinExistence type="predicted"/>
<organism evidence="1 2">
    <name type="scientific">Amorphotheca resinae ATCC 22711</name>
    <dbReference type="NCBI Taxonomy" id="857342"/>
    <lineage>
        <taxon>Eukaryota</taxon>
        <taxon>Fungi</taxon>
        <taxon>Dikarya</taxon>
        <taxon>Ascomycota</taxon>
        <taxon>Pezizomycotina</taxon>
        <taxon>Leotiomycetes</taxon>
        <taxon>Helotiales</taxon>
        <taxon>Amorphothecaceae</taxon>
        <taxon>Amorphotheca</taxon>
    </lineage>
</organism>
<dbReference type="EMBL" id="KZ679014">
    <property type="protein sequence ID" value="PSS13194.1"/>
    <property type="molecule type" value="Genomic_DNA"/>
</dbReference>
<gene>
    <name evidence="1" type="ORF">M430DRAFT_266104</name>
</gene>
<dbReference type="InParanoid" id="A0A2T3AWZ0"/>
<keyword evidence="2" id="KW-1185">Reference proteome</keyword>